<keyword evidence="6" id="KW-0646">Protease inhibitor</keyword>
<evidence type="ECO:0000256" key="6">
    <source>
        <dbReference type="ARBA" id="ARBA00022690"/>
    </source>
</evidence>
<reference evidence="13" key="2">
    <citation type="submission" date="2025-08" db="UniProtKB">
        <authorList>
            <consortium name="Ensembl"/>
        </authorList>
    </citation>
    <scope>IDENTIFICATION</scope>
</reference>
<evidence type="ECO:0000256" key="5">
    <source>
        <dbReference type="ARBA" id="ARBA00022553"/>
    </source>
</evidence>
<feature type="compositionally biased region" description="Low complexity" evidence="12">
    <location>
        <begin position="53"/>
        <end position="68"/>
    </location>
</feature>
<feature type="compositionally biased region" description="Basic and acidic residues" evidence="12">
    <location>
        <begin position="350"/>
        <end position="373"/>
    </location>
</feature>
<feature type="compositionally biased region" description="Polar residues" evidence="12">
    <location>
        <begin position="248"/>
        <end position="257"/>
    </location>
</feature>
<feature type="compositionally biased region" description="Basic and acidic residues" evidence="12">
    <location>
        <begin position="494"/>
        <end position="514"/>
    </location>
</feature>
<gene>
    <name evidence="13" type="primary">CAST</name>
</gene>
<feature type="compositionally biased region" description="Polar residues" evidence="12">
    <location>
        <begin position="100"/>
        <end position="120"/>
    </location>
</feature>
<feature type="compositionally biased region" description="Basic and acidic residues" evidence="12">
    <location>
        <begin position="325"/>
        <end position="343"/>
    </location>
</feature>
<keyword evidence="7" id="KW-0789">Thiol protease inhibitor</keyword>
<dbReference type="InterPro" id="IPR026998">
    <property type="entry name" value="Calpastatin"/>
</dbReference>
<dbReference type="PANTHER" id="PTHR10077">
    <property type="entry name" value="CALPASTATIN"/>
    <property type="match status" value="1"/>
</dbReference>
<feature type="compositionally biased region" description="Basic and acidic residues" evidence="12">
    <location>
        <begin position="706"/>
        <end position="717"/>
    </location>
</feature>
<dbReference type="AlphaFoldDB" id="A0A674GVH2"/>
<dbReference type="GO" id="GO:0005737">
    <property type="term" value="C:cytoplasm"/>
    <property type="evidence" value="ECO:0007669"/>
    <property type="project" value="TreeGrafter"/>
</dbReference>
<protein>
    <recommendedName>
        <fullName evidence="3">Calpastatin</fullName>
    </recommendedName>
    <alternativeName>
        <fullName evidence="11">Calpain inhibitor</fullName>
    </alternativeName>
</protein>
<feature type="region of interest" description="Disordered" evidence="12">
    <location>
        <begin position="1"/>
        <end position="200"/>
    </location>
</feature>
<evidence type="ECO:0000256" key="2">
    <source>
        <dbReference type="ARBA" id="ARBA00009487"/>
    </source>
</evidence>
<evidence type="ECO:0000313" key="13">
    <source>
        <dbReference type="Ensembl" id="ENSTGUP00000026372.1"/>
    </source>
</evidence>
<keyword evidence="9" id="KW-0832">Ubl conjugation</keyword>
<reference evidence="13 14" key="1">
    <citation type="journal article" date="2010" name="Nature">
        <title>The genome of a songbird.</title>
        <authorList>
            <person name="Warren W.C."/>
            <person name="Clayton D.F."/>
            <person name="Ellegren H."/>
            <person name="Arnold A.P."/>
            <person name="Hillier L.W."/>
            <person name="Kunstner A."/>
            <person name="Searle S."/>
            <person name="White S."/>
            <person name="Vilella A.J."/>
            <person name="Fairley S."/>
            <person name="Heger A."/>
            <person name="Kong L."/>
            <person name="Ponting C.P."/>
            <person name="Jarvis E.D."/>
            <person name="Mello C.V."/>
            <person name="Minx P."/>
            <person name="Lovell P."/>
            <person name="Velho T.A."/>
            <person name="Ferris M."/>
            <person name="Balakrishnan C.N."/>
            <person name="Sinha S."/>
            <person name="Blatti C."/>
            <person name="London S.E."/>
            <person name="Li Y."/>
            <person name="Lin Y.C."/>
            <person name="George J."/>
            <person name="Sweedler J."/>
            <person name="Southey B."/>
            <person name="Gunaratne P."/>
            <person name="Watson M."/>
            <person name="Nam K."/>
            <person name="Backstrom N."/>
            <person name="Smeds L."/>
            <person name="Nabholz B."/>
            <person name="Itoh Y."/>
            <person name="Whitney O."/>
            <person name="Pfenning A.R."/>
            <person name="Howard J."/>
            <person name="Volker M."/>
            <person name="Skinner B.M."/>
            <person name="Griffin D.K."/>
            <person name="Ye L."/>
            <person name="McLaren W.M."/>
            <person name="Flicek P."/>
            <person name="Quesada V."/>
            <person name="Velasco G."/>
            <person name="Lopez-Otin C."/>
            <person name="Puente X.S."/>
            <person name="Olender T."/>
            <person name="Lancet D."/>
            <person name="Smit A.F."/>
            <person name="Hubley R."/>
            <person name="Konkel M.K."/>
            <person name="Walker J.A."/>
            <person name="Batzer M.A."/>
            <person name="Gu W."/>
            <person name="Pollock D.D."/>
            <person name="Chen L."/>
            <person name="Cheng Z."/>
            <person name="Eichler E.E."/>
            <person name="Stapley J."/>
            <person name="Slate J."/>
            <person name="Ekblom R."/>
            <person name="Birkhead T."/>
            <person name="Burke T."/>
            <person name="Burt D."/>
            <person name="Scharff C."/>
            <person name="Adam I."/>
            <person name="Richard H."/>
            <person name="Sultan M."/>
            <person name="Soldatov A."/>
            <person name="Lehrach H."/>
            <person name="Edwards S.V."/>
            <person name="Yang S.P."/>
            <person name="Li X."/>
            <person name="Graves T."/>
            <person name="Fulton L."/>
            <person name="Nelson J."/>
            <person name="Chinwalla A."/>
            <person name="Hou S."/>
            <person name="Mardis E.R."/>
            <person name="Wilson R.K."/>
        </authorList>
    </citation>
    <scope>NUCLEOTIDE SEQUENCE [LARGE SCALE GENOMIC DNA]</scope>
</reference>
<dbReference type="Pfam" id="PF00748">
    <property type="entry name" value="Calpain_inhib"/>
    <property type="match status" value="4"/>
</dbReference>
<feature type="compositionally biased region" description="Basic and acidic residues" evidence="12">
    <location>
        <begin position="454"/>
        <end position="483"/>
    </location>
</feature>
<evidence type="ECO:0000256" key="12">
    <source>
        <dbReference type="SAM" id="MobiDB-lite"/>
    </source>
</evidence>
<dbReference type="InterPro" id="IPR001259">
    <property type="entry name" value="Prot_inh_calpain"/>
</dbReference>
<keyword evidence="4" id="KW-1017">Isopeptide bond</keyword>
<keyword evidence="5" id="KW-0597">Phosphoprotein</keyword>
<dbReference type="OMA" id="MCTIQSA"/>
<proteinExistence type="inferred from homology"/>
<evidence type="ECO:0000256" key="1">
    <source>
        <dbReference type="ARBA" id="ARBA00002637"/>
    </source>
</evidence>
<feature type="compositionally biased region" description="Polar residues" evidence="12">
    <location>
        <begin position="39"/>
        <end position="48"/>
    </location>
</feature>
<feature type="compositionally biased region" description="Low complexity" evidence="12">
    <location>
        <begin position="142"/>
        <end position="165"/>
    </location>
</feature>
<feature type="compositionally biased region" description="Basic and acidic residues" evidence="12">
    <location>
        <begin position="89"/>
        <end position="99"/>
    </location>
</feature>
<feature type="region of interest" description="Disordered" evidence="12">
    <location>
        <begin position="248"/>
        <end position="717"/>
    </location>
</feature>
<accession>A0A674GVH2</accession>
<feature type="compositionally biased region" description="Basic and acidic residues" evidence="12">
    <location>
        <begin position="15"/>
        <end position="38"/>
    </location>
</feature>
<dbReference type="InParanoid" id="A0A674GVH2"/>
<keyword evidence="10" id="KW-0007">Acetylation</keyword>
<name>A0A674GVH2_TAEGU</name>
<dbReference type="PANTHER" id="PTHR10077:SF0">
    <property type="entry name" value="CALPASTATIN"/>
    <property type="match status" value="1"/>
</dbReference>
<evidence type="ECO:0000313" key="14">
    <source>
        <dbReference type="Proteomes" id="UP000007754"/>
    </source>
</evidence>
<keyword evidence="8" id="KW-0677">Repeat</keyword>
<feature type="compositionally biased region" description="Basic and acidic residues" evidence="12">
    <location>
        <begin position="283"/>
        <end position="299"/>
    </location>
</feature>
<evidence type="ECO:0000256" key="10">
    <source>
        <dbReference type="ARBA" id="ARBA00022990"/>
    </source>
</evidence>
<evidence type="ECO:0000256" key="7">
    <source>
        <dbReference type="ARBA" id="ARBA00022704"/>
    </source>
</evidence>
<comment type="similarity">
    <text evidence="2">Belongs to the protease inhibitor I27 (calpastatin) family.</text>
</comment>
<comment type="function">
    <text evidence="1">Specific inhibition of calpain (calcium-dependent cysteine protease). Plays a key role in postmortem tenderization of meat and have been proposed to be involved in muscle protein degradation in living tissue.</text>
</comment>
<evidence type="ECO:0000256" key="8">
    <source>
        <dbReference type="ARBA" id="ARBA00022737"/>
    </source>
</evidence>
<sequence>MWAPGTGRQPLPAAHGDKKASEASSKAGEKKAEVEEKNQASANVSQPLKTEISGAAASAQKQSPSADALKPQIMKPSETRPTDSQNKQLSKEKQKEPSDAKNQTTPTVTTASKPNDTGKVTTTQADQPPPATPTETAKSKDVSTVTDAAAGTGTAGASVVAAADKSSSEPGMDESALDSLIDTLGGPEEDVPTTPVYTGPEITEDIYSRYLEEMGKREGSLPPKYVELLKKPMTDDELAEALSSDFTCSAASAQEKTSPTEKLNKEGEIVQAQATSSVKTSARPKEKITKSKEEIKDDAMDALLDTLGGPEPEPEEDPTPIAEVSEAKAKEKKQQKAGERDDTIPPEYRLTPELDKDGKPILLKPEEKPKPLSESDLVDEFSKDFACPAQPAVQPKAPKPSDIPKKPSGSVSAKATEDKVVPCATACTVQSGAPVPSVGPVSDEALEALSSSLGKREPDPDEKKPAVDKVKEKTKNEQYKKLGEEEETIPPEYRLTEAKDKDRKPLLPKPEEKSQPMSENDLLEGLTQGFSSSPSPPAPLPTSAVLKKAKDSAKPASSSDVISAATASSVHSAAPAPSTTGGKEMDEALDLLSDSLGQREPDPDENKPLVDEVKEKAKSEHRDKLGERDETIPPDYRKLLESGEKSKPAKPTAKDDVKHKGKKKPTDDSAAIDTLSGDFDTCAKAPATPQHSKDKSGKESTTTKTSSKDKGKPRDPKTVQTRLLWYGQSYKRGSWILDLYSRVVIVGGVLHQYVEFDPFL</sequence>
<keyword evidence="14" id="KW-1185">Reference proteome</keyword>
<feature type="compositionally biased region" description="Low complexity" evidence="12">
    <location>
        <begin position="386"/>
        <end position="396"/>
    </location>
</feature>
<evidence type="ECO:0000256" key="4">
    <source>
        <dbReference type="ARBA" id="ARBA00022499"/>
    </source>
</evidence>
<reference evidence="13" key="3">
    <citation type="submission" date="2025-09" db="UniProtKB">
        <authorList>
            <consortium name="Ensembl"/>
        </authorList>
    </citation>
    <scope>IDENTIFICATION</scope>
</reference>
<dbReference type="GeneTree" id="ENSGT00390000002993"/>
<evidence type="ECO:0000256" key="3">
    <source>
        <dbReference type="ARBA" id="ARBA00017619"/>
    </source>
</evidence>
<feature type="compositionally biased region" description="Low complexity" evidence="12">
    <location>
        <begin position="554"/>
        <end position="580"/>
    </location>
</feature>
<organism evidence="13 14">
    <name type="scientific">Taeniopygia guttata</name>
    <name type="common">Zebra finch</name>
    <name type="synonym">Poephila guttata</name>
    <dbReference type="NCBI Taxonomy" id="59729"/>
    <lineage>
        <taxon>Eukaryota</taxon>
        <taxon>Metazoa</taxon>
        <taxon>Chordata</taxon>
        <taxon>Craniata</taxon>
        <taxon>Vertebrata</taxon>
        <taxon>Euteleostomi</taxon>
        <taxon>Archelosauria</taxon>
        <taxon>Archosauria</taxon>
        <taxon>Dinosauria</taxon>
        <taxon>Saurischia</taxon>
        <taxon>Theropoda</taxon>
        <taxon>Coelurosauria</taxon>
        <taxon>Aves</taxon>
        <taxon>Neognathae</taxon>
        <taxon>Neoaves</taxon>
        <taxon>Telluraves</taxon>
        <taxon>Australaves</taxon>
        <taxon>Passeriformes</taxon>
        <taxon>Passeroidea</taxon>
        <taxon>Estrildidae</taxon>
        <taxon>Estrildinae</taxon>
        <taxon>Taeniopygia</taxon>
    </lineage>
</organism>
<evidence type="ECO:0000256" key="9">
    <source>
        <dbReference type="ARBA" id="ARBA00022843"/>
    </source>
</evidence>
<evidence type="ECO:0000256" key="11">
    <source>
        <dbReference type="ARBA" id="ARBA00033013"/>
    </source>
</evidence>
<dbReference type="Ensembl" id="ENSTGUT00000021415.1">
    <property type="protein sequence ID" value="ENSTGUP00000026372.1"/>
    <property type="gene ID" value="ENSTGUG00000006246.2"/>
</dbReference>
<feature type="compositionally biased region" description="Basic and acidic residues" evidence="12">
    <location>
        <begin position="258"/>
        <end position="268"/>
    </location>
</feature>
<dbReference type="Proteomes" id="UP000007754">
    <property type="component" value="Chromosome Z"/>
</dbReference>
<feature type="compositionally biased region" description="Basic and acidic residues" evidence="12">
    <location>
        <begin position="597"/>
        <end position="658"/>
    </location>
</feature>
<dbReference type="GO" id="GO:0010859">
    <property type="term" value="F:calcium-dependent cysteine-type endopeptidase inhibitor activity"/>
    <property type="evidence" value="ECO:0007669"/>
    <property type="project" value="TreeGrafter"/>
</dbReference>